<proteinExistence type="predicted"/>
<dbReference type="Proteomes" id="UP000230027">
    <property type="component" value="Unassembled WGS sequence"/>
</dbReference>
<name>A0A2M7U3X4_9BACT</name>
<sequence>MRTFELFIQNEKLTAADWQKFVANITTYDKKITLEMVIDLNTVSLYLYTQKDLSLLATGLESFLLKPSNRQLIGNLVAYKKLQLKVVI</sequence>
<organism evidence="1 2">
    <name type="scientific">Candidatus Roizmanbacteria bacterium CG_4_10_14_0_2_um_filter_36_9</name>
    <dbReference type="NCBI Taxonomy" id="1974823"/>
    <lineage>
        <taxon>Bacteria</taxon>
        <taxon>Candidatus Roizmaniibacteriota</taxon>
    </lineage>
</organism>
<dbReference type="AlphaFoldDB" id="A0A2M7U3X4"/>
<protein>
    <submittedName>
        <fullName evidence="1">Uncharacterized protein</fullName>
    </submittedName>
</protein>
<evidence type="ECO:0000313" key="1">
    <source>
        <dbReference type="EMBL" id="PIZ65256.1"/>
    </source>
</evidence>
<dbReference type="EMBL" id="PFOD01000054">
    <property type="protein sequence ID" value="PIZ65256.1"/>
    <property type="molecule type" value="Genomic_DNA"/>
</dbReference>
<comment type="caution">
    <text evidence="1">The sequence shown here is derived from an EMBL/GenBank/DDBJ whole genome shotgun (WGS) entry which is preliminary data.</text>
</comment>
<gene>
    <name evidence="1" type="ORF">COY14_02740</name>
</gene>
<accession>A0A2M7U3X4</accession>
<reference evidence="2" key="1">
    <citation type="submission" date="2017-09" db="EMBL/GenBank/DDBJ databases">
        <title>Depth-based differentiation of microbial function through sediment-hosted aquifers and enrichment of novel symbionts in the deep terrestrial subsurface.</title>
        <authorList>
            <person name="Probst A.J."/>
            <person name="Ladd B."/>
            <person name="Jarett J.K."/>
            <person name="Geller-Mcgrath D.E."/>
            <person name="Sieber C.M.K."/>
            <person name="Emerson J.B."/>
            <person name="Anantharaman K."/>
            <person name="Thomas B.C."/>
            <person name="Malmstrom R."/>
            <person name="Stieglmeier M."/>
            <person name="Klingl A."/>
            <person name="Woyke T."/>
            <person name="Ryan C.M."/>
            <person name="Banfield J.F."/>
        </authorList>
    </citation>
    <scope>NUCLEOTIDE SEQUENCE [LARGE SCALE GENOMIC DNA]</scope>
</reference>
<evidence type="ECO:0000313" key="2">
    <source>
        <dbReference type="Proteomes" id="UP000230027"/>
    </source>
</evidence>